<feature type="chain" id="PRO_5046595496" evidence="1">
    <location>
        <begin position="21"/>
        <end position="227"/>
    </location>
</feature>
<proteinExistence type="predicted"/>
<dbReference type="NCBIfam" id="TIGR02001">
    <property type="entry name" value="gcw_chp"/>
    <property type="match status" value="1"/>
</dbReference>
<protein>
    <submittedName>
        <fullName evidence="2">TorF family putative porin</fullName>
    </submittedName>
</protein>
<evidence type="ECO:0000256" key="1">
    <source>
        <dbReference type="SAM" id="SignalP"/>
    </source>
</evidence>
<organism evidence="2 3">
    <name type="scientific">Kordiimonas lipolytica</name>
    <dbReference type="NCBI Taxonomy" id="1662421"/>
    <lineage>
        <taxon>Bacteria</taxon>
        <taxon>Pseudomonadati</taxon>
        <taxon>Pseudomonadota</taxon>
        <taxon>Alphaproteobacteria</taxon>
        <taxon>Kordiimonadales</taxon>
        <taxon>Kordiimonadaceae</taxon>
        <taxon>Kordiimonas</taxon>
    </lineage>
</organism>
<sequence>MKKTISCLGLLLAASTAATAQDDESLAIDGYVGVLSDYRDRGLSLSDKDPVLVASVGAFHDSGFYGGVVGGILGDGFAGETKAEFYAGYQMDTGTYIYDFSAELDSFHGDGNSRFFPEFKATMARDFGLAFIRGGVAYAPDGRWSDPDRDSFYVYSDLEVPIPSVPELTLIGRLGYDMRQDRSNVWDWGLGVSAFIDNVELSIMYEDSGREHDLGEGALVFGARFYF</sequence>
<reference evidence="3" key="1">
    <citation type="journal article" date="2019" name="Int. J. Syst. Evol. Microbiol.">
        <title>The Global Catalogue of Microorganisms (GCM) 10K type strain sequencing project: providing services to taxonomists for standard genome sequencing and annotation.</title>
        <authorList>
            <consortium name="The Broad Institute Genomics Platform"/>
            <consortium name="The Broad Institute Genome Sequencing Center for Infectious Disease"/>
            <person name="Wu L."/>
            <person name="Ma J."/>
        </authorList>
    </citation>
    <scope>NUCLEOTIDE SEQUENCE [LARGE SCALE GENOMIC DNA]</scope>
    <source>
        <strain evidence="3">CGMCC 1.15304</strain>
    </source>
</reference>
<dbReference type="EMBL" id="JBHSCR010000014">
    <property type="protein sequence ID" value="MFC4349149.1"/>
    <property type="molecule type" value="Genomic_DNA"/>
</dbReference>
<keyword evidence="3" id="KW-1185">Reference proteome</keyword>
<dbReference type="Proteomes" id="UP001595776">
    <property type="component" value="Unassembled WGS sequence"/>
</dbReference>
<keyword evidence="1" id="KW-0732">Signal</keyword>
<dbReference type="Pfam" id="PF09694">
    <property type="entry name" value="Gcw_chp"/>
    <property type="match status" value="1"/>
</dbReference>
<evidence type="ECO:0000313" key="3">
    <source>
        <dbReference type="Proteomes" id="UP001595776"/>
    </source>
</evidence>
<dbReference type="InterPro" id="IPR010239">
    <property type="entry name" value="CHP02001"/>
</dbReference>
<name>A0ABV8UD30_9PROT</name>
<evidence type="ECO:0000313" key="2">
    <source>
        <dbReference type="EMBL" id="MFC4349149.1"/>
    </source>
</evidence>
<dbReference type="RefSeq" id="WP_068144006.1">
    <property type="nucleotide sequence ID" value="NZ_JBHSCR010000014.1"/>
</dbReference>
<feature type="signal peptide" evidence="1">
    <location>
        <begin position="1"/>
        <end position="20"/>
    </location>
</feature>
<accession>A0ABV8UD30</accession>
<gene>
    <name evidence="2" type="ORF">ACFO5Q_14940</name>
</gene>
<comment type="caution">
    <text evidence="2">The sequence shown here is derived from an EMBL/GenBank/DDBJ whole genome shotgun (WGS) entry which is preliminary data.</text>
</comment>